<dbReference type="EMBL" id="VANS01000001">
    <property type="protein sequence ID" value="TMM55158.1"/>
    <property type="molecule type" value="Genomic_DNA"/>
</dbReference>
<dbReference type="InterPro" id="IPR011051">
    <property type="entry name" value="RmlC_Cupin_sf"/>
</dbReference>
<proteinExistence type="predicted"/>
<organism evidence="1 2">
    <name type="scientific">Sulfitobacter sabulilitoris</name>
    <dbReference type="NCBI Taxonomy" id="2562655"/>
    <lineage>
        <taxon>Bacteria</taxon>
        <taxon>Pseudomonadati</taxon>
        <taxon>Pseudomonadota</taxon>
        <taxon>Alphaproteobacteria</taxon>
        <taxon>Rhodobacterales</taxon>
        <taxon>Roseobacteraceae</taxon>
        <taxon>Sulfitobacter</taxon>
    </lineage>
</organism>
<dbReference type="AlphaFoldDB" id="A0A5S3PL48"/>
<dbReference type="InterPro" id="IPR014710">
    <property type="entry name" value="RmlC-like_jellyroll"/>
</dbReference>
<evidence type="ECO:0000313" key="1">
    <source>
        <dbReference type="EMBL" id="TMM55158.1"/>
    </source>
</evidence>
<protein>
    <recommendedName>
        <fullName evidence="3">Metal-dependent protein of the double-stranded beta helix superfamily-like protein</fullName>
    </recommendedName>
</protein>
<evidence type="ECO:0000313" key="2">
    <source>
        <dbReference type="Proteomes" id="UP000309550"/>
    </source>
</evidence>
<dbReference type="OrthoDB" id="7059163at2"/>
<evidence type="ECO:0008006" key="3">
    <source>
        <dbReference type="Google" id="ProtNLM"/>
    </source>
</evidence>
<dbReference type="Proteomes" id="UP000309550">
    <property type="component" value="Unassembled WGS sequence"/>
</dbReference>
<dbReference type="RefSeq" id="WP_138661328.1">
    <property type="nucleotide sequence ID" value="NZ_VANS01000001.1"/>
</dbReference>
<dbReference type="Gene3D" id="2.60.120.10">
    <property type="entry name" value="Jelly Rolls"/>
    <property type="match status" value="1"/>
</dbReference>
<comment type="caution">
    <text evidence="1">The sequence shown here is derived from an EMBL/GenBank/DDBJ whole genome shotgun (WGS) entry which is preliminary data.</text>
</comment>
<dbReference type="SUPFAM" id="SSF51182">
    <property type="entry name" value="RmlC-like cupins"/>
    <property type="match status" value="1"/>
</dbReference>
<name>A0A5S3PL48_9RHOB</name>
<reference evidence="1 2" key="1">
    <citation type="submission" date="2019-05" db="EMBL/GenBank/DDBJ databases">
        <title>Sulfitobacter sabulilitoris sp. nov., isolated from a marine sand.</title>
        <authorList>
            <person name="Yoon J.-H."/>
        </authorList>
    </citation>
    <scope>NUCLEOTIDE SEQUENCE [LARGE SCALE GENOMIC DNA]</scope>
    <source>
        <strain evidence="1 2">HSMS-29</strain>
    </source>
</reference>
<gene>
    <name evidence="1" type="ORF">FDT80_06225</name>
</gene>
<keyword evidence="2" id="KW-1185">Reference proteome</keyword>
<accession>A0A5S3PL48</accession>
<sequence length="178" mass="19909">MWNLDHFVADCRATIGKPDQQRRIGALMDEALHDPGAVARAFGPPEGPGITPVYVSDDLTILNVVWKPSMTVQPHNHEMWATIGIYDGREDNIFWRRIKDDPHHRVEAAGARNLGTGDWTPLGRDIIHSVTNPIARLTGALHIYGGNFFEADRSEWDPGTLHEHALDIARIKAMFSDT</sequence>